<feature type="domain" description="Novel STAND NTPase 1" evidence="1">
    <location>
        <begin position="216"/>
        <end position="615"/>
    </location>
</feature>
<reference evidence="2 3" key="1">
    <citation type="journal article" date="2013" name="Nat. Commun.">
        <title>Genome sequence and functional genomic analysis of the oil-degrading bacterium Oleispira antarctica.</title>
        <authorList>
            <person name="Kube M."/>
            <person name="Chernikova T.N."/>
            <person name="Al-Ramahi Y."/>
            <person name="Beloqui A."/>
            <person name="Lopez-Cortez N."/>
            <person name="Guazzaroni M.E."/>
            <person name="Heipieper H.J."/>
            <person name="Klages S."/>
            <person name="Kotsyurbenko O.R."/>
            <person name="Langer I."/>
            <person name="Nechitaylo T.Y."/>
            <person name="Lunsdorf H."/>
            <person name="Fernandez M."/>
            <person name="Juarez S."/>
            <person name="Ciordia S."/>
            <person name="Singer A."/>
            <person name="Kagan O."/>
            <person name="Egorova O."/>
            <person name="Petit P.A."/>
            <person name="Stogios P."/>
            <person name="Kim Y."/>
            <person name="Tchigvintsev A."/>
            <person name="Flick R."/>
            <person name="Denaro R."/>
            <person name="Genovese M."/>
            <person name="Albar J.P."/>
            <person name="Reva O.N."/>
            <person name="Martinez-Gomariz M."/>
            <person name="Tran H."/>
            <person name="Ferrer M."/>
            <person name="Savchenko A."/>
            <person name="Yakunin A.F."/>
            <person name="Yakimov M.M."/>
            <person name="Golyshina O.V."/>
            <person name="Reinhardt R."/>
            <person name="Golyshin P.N."/>
        </authorList>
    </citation>
    <scope>NUCLEOTIDE SEQUENCE [LARGE SCALE GENOMIC DNA]</scope>
</reference>
<gene>
    <name evidence="2" type="ORF">OLEAN_C24890</name>
</gene>
<dbReference type="Pfam" id="PF20703">
    <property type="entry name" value="nSTAND1"/>
    <property type="match status" value="1"/>
</dbReference>
<sequence>MIYILTSTKTILKADVRPQESKQGDSVAKGLLNLKLKQQLTSEAFSEQEGYLEVAAIAAYVSLNGLDQRHRYRASVNLVSMQNEEFNFTQGSSSSGLGYALAVFDSWWRLVIKKPGCFEHPVFATGEVLTSGQVKPISHLSDKIRSTCEFVSTHKPGIPQFYLCYPEQNTGDISDVQRAEVAELGGILVPVIRLQSLLGTLLVDDYDGDPLGRWEPFRGLKSFNYEDSVRFFGRDDDVDRLYRDLKSTSGVLILTGTSGSGKTSIINAGLIPRLESENPDYYWSSETFSAISKSGGVLHYVLEQLNLAWHLKSKNIAVDDLHRQLVASITGGVDFLMNVVKEDTQPCFLVIDQLEEMLASSAQASKKIIVEFKTIQAIVEAFTSLDILLAIKSESLGRFLDCEALLEPEISSVTSRLSAENWKAIIQQQAIFSGLSFEIKSGDASLDDLILSEAIHTQDSLSMLGFLLEQLYQKAIQRGSNMSLLVFSDYEQLGGLLGAVACRANELLKSNGADEGLVSEFYELFVGQTQGSGPFIKSVPITVIELVRPPLRKIIKNFIDSNLLIYIENSEHEPAVKFVHDRLLNKWPELKEWIEQSSDYLLWRNQIDQDFYSWQIAINTYEGNSADKGTEGNHYYWMYVSLKLWIKLENEDCQKKWQVYIDRKIVNAKESSINVIDQTSYKAVIANVIRSDVLGNSRRDVCADESLLNNISLINKGLRFSSINPLLRRYLTKSLVERYIKPIGAILISMLLVYLWN</sequence>
<dbReference type="KEGG" id="oai:OLEAN_C24890"/>
<organism evidence="2 3">
    <name type="scientific">Oleispira antarctica RB-8</name>
    <dbReference type="NCBI Taxonomy" id="698738"/>
    <lineage>
        <taxon>Bacteria</taxon>
        <taxon>Pseudomonadati</taxon>
        <taxon>Pseudomonadota</taxon>
        <taxon>Gammaproteobacteria</taxon>
        <taxon>Oceanospirillales</taxon>
        <taxon>Oceanospirillaceae</taxon>
        <taxon>Oleispira</taxon>
    </lineage>
</organism>
<dbReference type="STRING" id="698738.OLEAN_C24890"/>
<dbReference type="SUPFAM" id="SSF52540">
    <property type="entry name" value="P-loop containing nucleoside triphosphate hydrolases"/>
    <property type="match status" value="1"/>
</dbReference>
<evidence type="ECO:0000313" key="2">
    <source>
        <dbReference type="EMBL" id="CCK76665.1"/>
    </source>
</evidence>
<name>R4YP69_OLEAN</name>
<evidence type="ECO:0000259" key="1">
    <source>
        <dbReference type="Pfam" id="PF20703"/>
    </source>
</evidence>
<dbReference type="Gene3D" id="3.40.50.300">
    <property type="entry name" value="P-loop containing nucleotide triphosphate hydrolases"/>
    <property type="match status" value="1"/>
</dbReference>
<proteinExistence type="predicted"/>
<dbReference type="HOGENOM" id="CLU_367942_0_0_6"/>
<dbReference type="EMBL" id="FO203512">
    <property type="protein sequence ID" value="CCK76665.1"/>
    <property type="molecule type" value="Genomic_DNA"/>
</dbReference>
<dbReference type="AlphaFoldDB" id="R4YP69"/>
<dbReference type="Proteomes" id="UP000032749">
    <property type="component" value="Chromosome"/>
</dbReference>
<dbReference type="InterPro" id="IPR049052">
    <property type="entry name" value="nSTAND1"/>
</dbReference>
<dbReference type="OrthoDB" id="6199525at2"/>
<dbReference type="InterPro" id="IPR027417">
    <property type="entry name" value="P-loop_NTPase"/>
</dbReference>
<keyword evidence="3" id="KW-1185">Reference proteome</keyword>
<accession>R4YP69</accession>
<evidence type="ECO:0000313" key="3">
    <source>
        <dbReference type="Proteomes" id="UP000032749"/>
    </source>
</evidence>
<protein>
    <submittedName>
        <fullName evidence="2">Putative transcriptional regulator</fullName>
    </submittedName>
</protein>